<dbReference type="AlphaFoldDB" id="A0A2Z4Y720"/>
<feature type="region of interest" description="Disordered" evidence="1">
    <location>
        <begin position="26"/>
        <end position="69"/>
    </location>
</feature>
<organism evidence="2 3">
    <name type="scientific">Sumerlaea chitinivorans</name>
    <dbReference type="NCBI Taxonomy" id="2250252"/>
    <lineage>
        <taxon>Bacteria</taxon>
        <taxon>Candidatus Sumerlaeota</taxon>
        <taxon>Candidatus Sumerlaeia</taxon>
        <taxon>Candidatus Sumerlaeales</taxon>
        <taxon>Candidatus Sumerlaeaceae</taxon>
        <taxon>Candidatus Sumerlaea</taxon>
    </lineage>
</organism>
<dbReference type="KEGG" id="schv:BRCON_1418"/>
<dbReference type="EMBL" id="CP030759">
    <property type="protein sequence ID" value="AXA36195.1"/>
    <property type="molecule type" value="Genomic_DNA"/>
</dbReference>
<gene>
    <name evidence="2" type="ORF">BRCON_1418</name>
</gene>
<evidence type="ECO:0000313" key="3">
    <source>
        <dbReference type="Proteomes" id="UP000262583"/>
    </source>
</evidence>
<sequence>MTERKMNGLCTLALLTSVAIVLSGCESKPQSGEGKAGAAEKTPVAEKATPTPRIHAVARPATPTPRTTVAGAARETTVAATAGPGQETTASEAGNSVTTVIPAPAVTPSGTPVISEVLQEMDKFSFALSPTMPKQHIDTVRGKINELELKYKGIQATQSDAEEAALLDRIEALDKLAEKVANAPTPEEQQRLYTELYEAVKLLDADVRERRLLAPKQPTPTP</sequence>
<accession>A0A2Z4Y720</accession>
<proteinExistence type="predicted"/>
<protein>
    <submittedName>
        <fullName evidence="2">Uncharacterized protein</fullName>
    </submittedName>
</protein>
<evidence type="ECO:0000313" key="2">
    <source>
        <dbReference type="EMBL" id="AXA36195.1"/>
    </source>
</evidence>
<dbReference type="PROSITE" id="PS51257">
    <property type="entry name" value="PROKAR_LIPOPROTEIN"/>
    <property type="match status" value="1"/>
</dbReference>
<feature type="compositionally biased region" description="Low complexity" evidence="1">
    <location>
        <begin position="57"/>
        <end position="69"/>
    </location>
</feature>
<evidence type="ECO:0000256" key="1">
    <source>
        <dbReference type="SAM" id="MobiDB-lite"/>
    </source>
</evidence>
<name>A0A2Z4Y720_SUMC1</name>
<reference evidence="2 3" key="1">
    <citation type="submission" date="2018-05" db="EMBL/GenBank/DDBJ databases">
        <title>A metagenomic window into the 2 km-deep terrestrial subsurface aquifer revealed taxonomically and functionally diverse microbial community comprising novel uncultured bacterial lineages.</title>
        <authorList>
            <person name="Kadnikov V.V."/>
            <person name="Mardanov A.V."/>
            <person name="Beletsky A.V."/>
            <person name="Banks D."/>
            <person name="Pimenov N.V."/>
            <person name="Frank Y.A."/>
            <person name="Karnachuk O.V."/>
            <person name="Ravin N.V."/>
        </authorList>
    </citation>
    <scope>NUCLEOTIDE SEQUENCE [LARGE SCALE GENOMIC DNA]</scope>
    <source>
        <strain evidence="2">BY</strain>
    </source>
</reference>
<dbReference type="Proteomes" id="UP000262583">
    <property type="component" value="Chromosome"/>
</dbReference>